<comment type="function">
    <text evidence="9">Part of the tripartite ATP-independent periplasmic (TRAP) transport system.</text>
</comment>
<evidence type="ECO:0000256" key="5">
    <source>
        <dbReference type="ARBA" id="ARBA00022692"/>
    </source>
</evidence>
<evidence type="ECO:0000256" key="8">
    <source>
        <dbReference type="ARBA" id="ARBA00038436"/>
    </source>
</evidence>
<dbReference type="EMBL" id="JABBNT010000004">
    <property type="protein sequence ID" value="NMM45687.1"/>
    <property type="molecule type" value="Genomic_DNA"/>
</dbReference>
<evidence type="ECO:0000259" key="10">
    <source>
        <dbReference type="Pfam" id="PF04290"/>
    </source>
</evidence>
<name>A0A7Y0E1U0_9PROT</name>
<feature type="transmembrane region" description="Helical" evidence="9">
    <location>
        <begin position="102"/>
        <end position="123"/>
    </location>
</feature>
<keyword evidence="5 9" id="KW-0812">Transmembrane</keyword>
<evidence type="ECO:0000313" key="11">
    <source>
        <dbReference type="EMBL" id="NMM45687.1"/>
    </source>
</evidence>
<feature type="transmembrane region" description="Helical" evidence="9">
    <location>
        <begin position="63"/>
        <end position="82"/>
    </location>
</feature>
<keyword evidence="12" id="KW-1185">Reference proteome</keyword>
<dbReference type="GO" id="GO:0005886">
    <property type="term" value="C:plasma membrane"/>
    <property type="evidence" value="ECO:0007669"/>
    <property type="project" value="UniProtKB-SubCell"/>
</dbReference>
<dbReference type="AlphaFoldDB" id="A0A7Y0E1U0"/>
<comment type="subcellular location">
    <subcellularLocation>
        <location evidence="1 9">Cell inner membrane</location>
        <topology evidence="1 9">Multi-pass membrane protein</topology>
    </subcellularLocation>
</comment>
<dbReference type="Proteomes" id="UP000539372">
    <property type="component" value="Unassembled WGS sequence"/>
</dbReference>
<dbReference type="RefSeq" id="WP_169626074.1">
    <property type="nucleotide sequence ID" value="NZ_JABBNT010000004.1"/>
</dbReference>
<organism evidence="11 12">
    <name type="scientific">Pacificispira spongiicola</name>
    <dbReference type="NCBI Taxonomy" id="2729598"/>
    <lineage>
        <taxon>Bacteria</taxon>
        <taxon>Pseudomonadati</taxon>
        <taxon>Pseudomonadota</taxon>
        <taxon>Alphaproteobacteria</taxon>
        <taxon>Rhodospirillales</taxon>
        <taxon>Rhodospirillaceae</taxon>
        <taxon>Pacificispira</taxon>
    </lineage>
</organism>
<proteinExistence type="inferred from homology"/>
<dbReference type="PANTHER" id="PTHR35011">
    <property type="entry name" value="2,3-DIKETO-L-GULONATE TRAP TRANSPORTER SMALL PERMEASE PROTEIN YIAM"/>
    <property type="match status" value="1"/>
</dbReference>
<dbReference type="InterPro" id="IPR007387">
    <property type="entry name" value="TRAP_DctQ"/>
</dbReference>
<evidence type="ECO:0000256" key="6">
    <source>
        <dbReference type="ARBA" id="ARBA00022989"/>
    </source>
</evidence>
<comment type="subunit">
    <text evidence="9">The complex comprises the extracytoplasmic solute receptor protein and the two transmembrane proteins.</text>
</comment>
<dbReference type="GO" id="GO:0015740">
    <property type="term" value="P:C4-dicarboxylate transport"/>
    <property type="evidence" value="ECO:0007669"/>
    <property type="project" value="TreeGrafter"/>
</dbReference>
<evidence type="ECO:0000256" key="3">
    <source>
        <dbReference type="ARBA" id="ARBA00022475"/>
    </source>
</evidence>
<comment type="caution">
    <text evidence="11">The sequence shown here is derived from an EMBL/GenBank/DDBJ whole genome shotgun (WGS) entry which is preliminary data.</text>
</comment>
<feature type="transmembrane region" description="Helical" evidence="9">
    <location>
        <begin position="144"/>
        <end position="164"/>
    </location>
</feature>
<feature type="domain" description="Tripartite ATP-independent periplasmic transporters DctQ component" evidence="10">
    <location>
        <begin position="40"/>
        <end position="169"/>
    </location>
</feature>
<dbReference type="Pfam" id="PF04290">
    <property type="entry name" value="DctQ"/>
    <property type="match status" value="1"/>
</dbReference>
<keyword evidence="3" id="KW-1003">Cell membrane</keyword>
<evidence type="ECO:0000313" key="12">
    <source>
        <dbReference type="Proteomes" id="UP000539372"/>
    </source>
</evidence>
<accession>A0A7Y0E1U0</accession>
<dbReference type="GO" id="GO:0022857">
    <property type="term" value="F:transmembrane transporter activity"/>
    <property type="evidence" value="ECO:0007669"/>
    <property type="project" value="UniProtKB-UniRule"/>
</dbReference>
<keyword evidence="4 9" id="KW-0997">Cell inner membrane</keyword>
<evidence type="ECO:0000256" key="1">
    <source>
        <dbReference type="ARBA" id="ARBA00004429"/>
    </source>
</evidence>
<feature type="transmembrane region" description="Helical" evidence="9">
    <location>
        <begin position="20"/>
        <end position="42"/>
    </location>
</feature>
<keyword evidence="2 9" id="KW-0813">Transport</keyword>
<gene>
    <name evidence="11" type="ORF">HH303_14415</name>
</gene>
<evidence type="ECO:0000256" key="9">
    <source>
        <dbReference type="RuleBase" id="RU369079"/>
    </source>
</evidence>
<reference evidence="11 12" key="1">
    <citation type="submission" date="2020-04" db="EMBL/GenBank/DDBJ databases">
        <title>Rhodospirillaceae bacterium KN72 isolated from deep sea.</title>
        <authorList>
            <person name="Zhang D.-C."/>
        </authorList>
    </citation>
    <scope>NUCLEOTIDE SEQUENCE [LARGE SCALE GENOMIC DNA]</scope>
    <source>
        <strain evidence="11 12">KN72</strain>
    </source>
</reference>
<sequence>MPVPNEHAAAPTRSNAFIRGVSMISTLCGWFASFLIVLSVGVTCEMIYVRAILNESTIWQTEAVVYMMISATLLGLPYVQRLRGHVNVDLLPMALSPKARRVLILATLAATIVIIALMLFYGFHQWHEAWSRNWRSDSVWGVRLWIPYLAVPIGFGLYLLQLIADFYAVAAGYDSHYGISGH</sequence>
<keyword evidence="6 9" id="KW-1133">Transmembrane helix</keyword>
<keyword evidence="7 9" id="KW-0472">Membrane</keyword>
<evidence type="ECO:0000256" key="7">
    <source>
        <dbReference type="ARBA" id="ARBA00023136"/>
    </source>
</evidence>
<comment type="similarity">
    <text evidence="8 9">Belongs to the TRAP transporter small permease family.</text>
</comment>
<dbReference type="InterPro" id="IPR055348">
    <property type="entry name" value="DctQ"/>
</dbReference>
<dbReference type="PANTHER" id="PTHR35011:SF10">
    <property type="entry name" value="TRAP TRANSPORTER SMALL PERMEASE PROTEIN"/>
    <property type="match status" value="1"/>
</dbReference>
<evidence type="ECO:0000256" key="4">
    <source>
        <dbReference type="ARBA" id="ARBA00022519"/>
    </source>
</evidence>
<evidence type="ECO:0000256" key="2">
    <source>
        <dbReference type="ARBA" id="ARBA00022448"/>
    </source>
</evidence>
<protein>
    <recommendedName>
        <fullName evidence="9">TRAP transporter small permease protein</fullName>
    </recommendedName>
</protein>